<sequence>MEAIGGGASVLAFITVAIQSAKTISDLLSGIKDAPDNVRRTAETVSMLQSALEQLAKWQQESGAALPQVLEGQVKACSNNLEAYAFTLGKLQALDTDGRGRRAWKRARAVLDEKQLDKMIVTMAAHSSALGLSLQPTQIAALRGGKEQISQLFQNISARLQDISHRWDVVQVGMSTIHTSLAEADARREEQWSNIRTTLDQTTAACDATRTSSDEQLRCLQALAARLIRVETKVDQQDTQNQFSQIWDTLQLLSGSIQSQPDNELKTKALKDAKLRGCINRLLNQADQDNRTVSADDVDSIFDDLKYVLAAVNDERDDLVNVKNLERARGVLSAAEILSINGTEDLEDIESADAHAENSDADVSDADVSDADVADADGSDADGSDADVSDTTESSDDDEREWSRLQALFESVSKRSLDKISKENFAACFPTAAAKAPGTLEFVQRQMVERLGGLWK</sequence>
<organism evidence="3 4">
    <name type="scientific">Staphylotrichum tortipilum</name>
    <dbReference type="NCBI Taxonomy" id="2831512"/>
    <lineage>
        <taxon>Eukaryota</taxon>
        <taxon>Fungi</taxon>
        <taxon>Dikarya</taxon>
        <taxon>Ascomycota</taxon>
        <taxon>Pezizomycotina</taxon>
        <taxon>Sordariomycetes</taxon>
        <taxon>Sordariomycetidae</taxon>
        <taxon>Sordariales</taxon>
        <taxon>Chaetomiaceae</taxon>
        <taxon>Staphylotrichum</taxon>
    </lineage>
</organism>
<feature type="non-terminal residue" evidence="3">
    <location>
        <position position="456"/>
    </location>
</feature>
<keyword evidence="4" id="KW-1185">Reference proteome</keyword>
<gene>
    <name evidence="3" type="ORF">C8A05DRAFT_38399</name>
</gene>
<reference evidence="3" key="1">
    <citation type="journal article" date="2023" name="Mol. Phylogenet. Evol.">
        <title>Genome-scale phylogeny and comparative genomics of the fungal order Sordariales.</title>
        <authorList>
            <person name="Hensen N."/>
            <person name="Bonometti L."/>
            <person name="Westerberg I."/>
            <person name="Brannstrom I.O."/>
            <person name="Guillou S."/>
            <person name="Cros-Aarteil S."/>
            <person name="Calhoun S."/>
            <person name="Haridas S."/>
            <person name="Kuo A."/>
            <person name="Mondo S."/>
            <person name="Pangilinan J."/>
            <person name="Riley R."/>
            <person name="LaButti K."/>
            <person name="Andreopoulos B."/>
            <person name="Lipzen A."/>
            <person name="Chen C."/>
            <person name="Yan M."/>
            <person name="Daum C."/>
            <person name="Ng V."/>
            <person name="Clum A."/>
            <person name="Steindorff A."/>
            <person name="Ohm R.A."/>
            <person name="Martin F."/>
            <person name="Silar P."/>
            <person name="Natvig D.O."/>
            <person name="Lalanne C."/>
            <person name="Gautier V."/>
            <person name="Ament-Velasquez S.L."/>
            <person name="Kruys A."/>
            <person name="Hutchinson M.I."/>
            <person name="Powell A.J."/>
            <person name="Barry K."/>
            <person name="Miller A.N."/>
            <person name="Grigoriev I.V."/>
            <person name="Debuchy R."/>
            <person name="Gladieux P."/>
            <person name="Hiltunen Thoren M."/>
            <person name="Johannesson H."/>
        </authorList>
    </citation>
    <scope>NUCLEOTIDE SEQUENCE</scope>
    <source>
        <strain evidence="3">CBS 103.79</strain>
    </source>
</reference>
<evidence type="ECO:0000256" key="1">
    <source>
        <dbReference type="SAM" id="MobiDB-lite"/>
    </source>
</evidence>
<proteinExistence type="predicted"/>
<comment type="caution">
    <text evidence="3">The sequence shown here is derived from an EMBL/GenBank/DDBJ whole genome shotgun (WGS) entry which is preliminary data.</text>
</comment>
<evidence type="ECO:0000259" key="2">
    <source>
        <dbReference type="Pfam" id="PF17111"/>
    </source>
</evidence>
<feature type="compositionally biased region" description="Acidic residues" evidence="1">
    <location>
        <begin position="359"/>
        <end position="400"/>
    </location>
</feature>
<dbReference type="EMBL" id="MU856017">
    <property type="protein sequence ID" value="KAK3898027.1"/>
    <property type="molecule type" value="Genomic_DNA"/>
</dbReference>
<name>A0AAN6MBQ9_9PEZI</name>
<evidence type="ECO:0000313" key="4">
    <source>
        <dbReference type="Proteomes" id="UP001303889"/>
    </source>
</evidence>
<dbReference type="Proteomes" id="UP001303889">
    <property type="component" value="Unassembled WGS sequence"/>
</dbReference>
<dbReference type="InterPro" id="IPR031348">
    <property type="entry name" value="PigL_N"/>
</dbReference>
<reference evidence="3" key="2">
    <citation type="submission" date="2023-05" db="EMBL/GenBank/DDBJ databases">
        <authorList>
            <consortium name="Lawrence Berkeley National Laboratory"/>
            <person name="Steindorff A."/>
            <person name="Hensen N."/>
            <person name="Bonometti L."/>
            <person name="Westerberg I."/>
            <person name="Brannstrom I.O."/>
            <person name="Guillou S."/>
            <person name="Cros-Aarteil S."/>
            <person name="Calhoun S."/>
            <person name="Haridas S."/>
            <person name="Kuo A."/>
            <person name="Mondo S."/>
            <person name="Pangilinan J."/>
            <person name="Riley R."/>
            <person name="Labutti K."/>
            <person name="Andreopoulos B."/>
            <person name="Lipzen A."/>
            <person name="Chen C."/>
            <person name="Yanf M."/>
            <person name="Daum C."/>
            <person name="Ng V."/>
            <person name="Clum A."/>
            <person name="Ohm R."/>
            <person name="Martin F."/>
            <person name="Silar P."/>
            <person name="Natvig D."/>
            <person name="Lalanne C."/>
            <person name="Gautier V."/>
            <person name="Ament-Velasquez S.L."/>
            <person name="Kruys A."/>
            <person name="Hutchinson M.I."/>
            <person name="Powell A.J."/>
            <person name="Barry K."/>
            <person name="Miller A.N."/>
            <person name="Grigoriev I.V."/>
            <person name="Debuchy R."/>
            <person name="Gladieux P."/>
            <person name="Thoren M.H."/>
            <person name="Johannesson H."/>
        </authorList>
    </citation>
    <scope>NUCLEOTIDE SEQUENCE</scope>
    <source>
        <strain evidence="3">CBS 103.79</strain>
    </source>
</reference>
<dbReference type="Pfam" id="PF17111">
    <property type="entry name" value="PigL_N"/>
    <property type="match status" value="1"/>
</dbReference>
<feature type="domain" description="Azaphilone pigments biosynthesis cluster protein L N-terminal" evidence="2">
    <location>
        <begin position="2"/>
        <end position="196"/>
    </location>
</feature>
<protein>
    <recommendedName>
        <fullName evidence="2">Azaphilone pigments biosynthesis cluster protein L N-terminal domain-containing protein</fullName>
    </recommendedName>
</protein>
<accession>A0AAN6MBQ9</accession>
<evidence type="ECO:0000313" key="3">
    <source>
        <dbReference type="EMBL" id="KAK3898027.1"/>
    </source>
</evidence>
<feature type="region of interest" description="Disordered" evidence="1">
    <location>
        <begin position="353"/>
        <end position="401"/>
    </location>
</feature>
<dbReference type="AlphaFoldDB" id="A0AAN6MBQ9"/>